<comment type="caution">
    <text evidence="3">The sequence shown here is derived from an EMBL/GenBank/DDBJ whole genome shotgun (WGS) entry which is preliminary data.</text>
</comment>
<organism evidence="3 4">
    <name type="scientific">Actinoallomurus iriomotensis</name>
    <dbReference type="NCBI Taxonomy" id="478107"/>
    <lineage>
        <taxon>Bacteria</taxon>
        <taxon>Bacillati</taxon>
        <taxon>Actinomycetota</taxon>
        <taxon>Actinomycetes</taxon>
        <taxon>Streptosporangiales</taxon>
        <taxon>Thermomonosporaceae</taxon>
        <taxon>Actinoallomurus</taxon>
    </lineage>
</organism>
<sequence>MPPDTEVRQHQWWIDPREYARHEARRGRRFAFTHLVPARTALVVIDMVPFFVSENPYCRGIVPNIGRLADALRTAGGTVAWVLPAAGERTQVRDEFFGPEVAETYRTSGGTGPLPRRLWPELTPGPGDVLVEKTTASAFFPGHCPLPELLVERAVDTVLISGTVTNVCCESSARDAAALGLRVIMVADANAARRDQDHNATLYTVYRSFGDVRPTSDLLDLVRPHTP</sequence>
<reference evidence="3" key="1">
    <citation type="submission" date="2023-03" db="EMBL/GenBank/DDBJ databases">
        <title>Actinoallomurus iriomotensis NBRC 103681.</title>
        <authorList>
            <person name="Ichikawa N."/>
            <person name="Sato H."/>
            <person name="Tonouchi N."/>
        </authorList>
    </citation>
    <scope>NUCLEOTIDE SEQUENCE</scope>
    <source>
        <strain evidence="3">NBRC 103681</strain>
    </source>
</reference>
<dbReference type="EMBL" id="BSTJ01000001">
    <property type="protein sequence ID" value="GLY73387.1"/>
    <property type="molecule type" value="Genomic_DNA"/>
</dbReference>
<dbReference type="GO" id="GO:0016787">
    <property type="term" value="F:hydrolase activity"/>
    <property type="evidence" value="ECO:0007669"/>
    <property type="project" value="UniProtKB-KW"/>
</dbReference>
<evidence type="ECO:0000313" key="3">
    <source>
        <dbReference type="EMBL" id="GLY73387.1"/>
    </source>
</evidence>
<feature type="domain" description="Isochorismatase-like" evidence="2">
    <location>
        <begin position="40"/>
        <end position="214"/>
    </location>
</feature>
<dbReference type="PANTHER" id="PTHR43540">
    <property type="entry name" value="PEROXYUREIDOACRYLATE/UREIDOACRYLATE AMIDOHYDROLASE-RELATED"/>
    <property type="match status" value="1"/>
</dbReference>
<dbReference type="Gene3D" id="3.40.50.850">
    <property type="entry name" value="Isochorismatase-like"/>
    <property type="match status" value="1"/>
</dbReference>
<dbReference type="InterPro" id="IPR000868">
    <property type="entry name" value="Isochorismatase-like_dom"/>
</dbReference>
<dbReference type="RefSeq" id="WP_285618681.1">
    <property type="nucleotide sequence ID" value="NZ_BSTJ01000001.1"/>
</dbReference>
<dbReference type="Pfam" id="PF00857">
    <property type="entry name" value="Isochorismatase"/>
    <property type="match status" value="1"/>
</dbReference>
<dbReference type="InterPro" id="IPR050272">
    <property type="entry name" value="Isochorismatase-like_hydrls"/>
</dbReference>
<accession>A0A9W6VNE1</accession>
<gene>
    <name evidence="3" type="ORF">Airi01_016540</name>
</gene>
<dbReference type="PANTHER" id="PTHR43540:SF6">
    <property type="entry name" value="ISOCHORISMATASE-LIKE DOMAIN-CONTAINING PROTEIN"/>
    <property type="match status" value="1"/>
</dbReference>
<dbReference type="AlphaFoldDB" id="A0A9W6VNE1"/>
<dbReference type="SUPFAM" id="SSF52499">
    <property type="entry name" value="Isochorismatase-like hydrolases"/>
    <property type="match status" value="1"/>
</dbReference>
<dbReference type="InterPro" id="IPR036380">
    <property type="entry name" value="Isochorismatase-like_sf"/>
</dbReference>
<dbReference type="Proteomes" id="UP001165135">
    <property type="component" value="Unassembled WGS sequence"/>
</dbReference>
<evidence type="ECO:0000313" key="4">
    <source>
        <dbReference type="Proteomes" id="UP001165135"/>
    </source>
</evidence>
<evidence type="ECO:0000259" key="2">
    <source>
        <dbReference type="Pfam" id="PF00857"/>
    </source>
</evidence>
<dbReference type="CDD" id="cd00431">
    <property type="entry name" value="cysteine_hydrolases"/>
    <property type="match status" value="1"/>
</dbReference>
<name>A0A9W6VNE1_9ACTN</name>
<protein>
    <submittedName>
        <fullName evidence="3">Hydrolase</fullName>
    </submittedName>
</protein>
<keyword evidence="1 3" id="KW-0378">Hydrolase</keyword>
<evidence type="ECO:0000256" key="1">
    <source>
        <dbReference type="ARBA" id="ARBA00022801"/>
    </source>
</evidence>
<proteinExistence type="predicted"/>